<reference evidence="1 2" key="1">
    <citation type="submission" date="2014-11" db="EMBL/GenBank/DDBJ databases">
        <title>Mycobacterium setense Manresensis Genome.</title>
        <authorList>
            <person name="Rech G."/>
            <person name="Sumoy L."/>
        </authorList>
    </citation>
    <scope>NUCLEOTIDE SEQUENCE [LARGE SCALE GENOMIC DNA]</scope>
    <source>
        <strain evidence="1 2">Manresensis</strain>
    </source>
</reference>
<accession>A0ABR4YR13</accession>
<protein>
    <recommendedName>
        <fullName evidence="3">DUF559 domain-containing protein</fullName>
    </recommendedName>
</protein>
<sequence>MHTPFLGSEAVAAGLATKYQLRSARGPFIAMFPDVYTRRDAEMTIHHRATAAWLWSHRGGVIAGLTASALHGAEYVDEAAPIELYWPNRRPPRGIRTHKGVAVGLDEVTEHRGLALTTVERTAFDLGRHGHLGDAVARLDALGNATRFHVEDVRALANRHRGARGVRQLIRALHLYDPGAQSPKETWLRLLLIRNGYPRPATQIPVTSVDGRRQYYLDMGWEDRKLAVEYDGDHHRKDPAQFAHDIIRSEDLDELRWTRVRVAKRHRTADVLERVARAWAATVHSDREIA</sequence>
<organism evidence="1 2">
    <name type="scientific">Mycolicibacterium setense</name>
    <dbReference type="NCBI Taxonomy" id="431269"/>
    <lineage>
        <taxon>Bacteria</taxon>
        <taxon>Bacillati</taxon>
        <taxon>Actinomycetota</taxon>
        <taxon>Actinomycetes</taxon>
        <taxon>Mycobacteriales</taxon>
        <taxon>Mycobacteriaceae</taxon>
        <taxon>Mycolicibacterium</taxon>
    </lineage>
</organism>
<evidence type="ECO:0000313" key="1">
    <source>
        <dbReference type="EMBL" id="KHO22675.1"/>
    </source>
</evidence>
<dbReference type="Proteomes" id="UP000031004">
    <property type="component" value="Unassembled WGS sequence"/>
</dbReference>
<proteinExistence type="predicted"/>
<comment type="caution">
    <text evidence="1">The sequence shown here is derived from an EMBL/GenBank/DDBJ whole genome shotgun (WGS) entry which is preliminary data.</text>
</comment>
<evidence type="ECO:0000313" key="2">
    <source>
        <dbReference type="Proteomes" id="UP000031004"/>
    </source>
</evidence>
<keyword evidence="2" id="KW-1185">Reference proteome</keyword>
<dbReference type="Gene3D" id="3.40.960.10">
    <property type="entry name" value="VSR Endonuclease"/>
    <property type="match status" value="1"/>
</dbReference>
<name>A0ABR4YR13_9MYCO</name>
<evidence type="ECO:0008006" key="3">
    <source>
        <dbReference type="Google" id="ProtNLM"/>
    </source>
</evidence>
<dbReference type="RefSeq" id="WP_039324105.1">
    <property type="nucleotide sequence ID" value="NZ_JTLZ01000009.1"/>
</dbReference>
<dbReference type="EMBL" id="JTLZ01000009">
    <property type="protein sequence ID" value="KHO22675.1"/>
    <property type="molecule type" value="Genomic_DNA"/>
</dbReference>
<gene>
    <name evidence="1" type="ORF">QQ44_20615</name>
</gene>